<keyword evidence="11" id="KW-0472">Membrane</keyword>
<dbReference type="GO" id="GO:0046872">
    <property type="term" value="F:metal ion binding"/>
    <property type="evidence" value="ECO:0007669"/>
    <property type="project" value="UniProtKB-KW"/>
</dbReference>
<protein>
    <recommendedName>
        <fullName evidence="14">Peptide O-xylosyltransferase</fullName>
    </recommendedName>
</protein>
<evidence type="ECO:0000256" key="14">
    <source>
        <dbReference type="ARBA" id="ARBA00042865"/>
    </source>
</evidence>
<dbReference type="AlphaFoldDB" id="A0A5Q0C634"/>
<dbReference type="Proteomes" id="UP000326881">
    <property type="component" value="Chromosome"/>
</dbReference>
<dbReference type="PANTHER" id="PTHR46025">
    <property type="entry name" value="XYLOSYLTRANSFERASE OXT"/>
    <property type="match status" value="1"/>
</dbReference>
<dbReference type="GO" id="GO:0015012">
    <property type="term" value="P:heparan sulfate proteoglycan biosynthetic process"/>
    <property type="evidence" value="ECO:0007669"/>
    <property type="project" value="TreeGrafter"/>
</dbReference>
<evidence type="ECO:0000256" key="3">
    <source>
        <dbReference type="ARBA" id="ARBA00022676"/>
    </source>
</evidence>
<dbReference type="Pfam" id="PF02485">
    <property type="entry name" value="Branch"/>
    <property type="match status" value="1"/>
</dbReference>
<keyword evidence="3 15" id="KW-0328">Glycosyltransferase</keyword>
<evidence type="ECO:0000256" key="12">
    <source>
        <dbReference type="ARBA" id="ARBA00023157"/>
    </source>
</evidence>
<accession>A0A5Q0C634</accession>
<evidence type="ECO:0000256" key="7">
    <source>
        <dbReference type="ARBA" id="ARBA00022824"/>
    </source>
</evidence>
<keyword evidence="16" id="KW-1185">Reference proteome</keyword>
<name>A0A5Q0C634_9HYPH</name>
<dbReference type="PANTHER" id="PTHR46025:SF3">
    <property type="entry name" value="XYLOSYLTRANSFERASE OXT"/>
    <property type="match status" value="1"/>
</dbReference>
<dbReference type="GO" id="GO:0050650">
    <property type="term" value="P:chondroitin sulfate proteoglycan biosynthetic process"/>
    <property type="evidence" value="ECO:0007669"/>
    <property type="project" value="TreeGrafter"/>
</dbReference>
<evidence type="ECO:0000313" key="16">
    <source>
        <dbReference type="Proteomes" id="UP000326881"/>
    </source>
</evidence>
<evidence type="ECO:0000256" key="5">
    <source>
        <dbReference type="ARBA" id="ARBA00022692"/>
    </source>
</evidence>
<reference evidence="15 16" key="1">
    <citation type="submission" date="2019-08" db="EMBL/GenBank/DDBJ databases">
        <title>Prosopis cineraria nodule microbiome.</title>
        <authorList>
            <person name="Ali R."/>
            <person name="Chaluvadi S.R."/>
            <person name="Wang X."/>
        </authorList>
    </citation>
    <scope>NUCLEOTIDE SEQUENCE [LARGE SCALE GENOMIC DNA]</scope>
    <source>
        <strain evidence="15 16">BG7</strain>
    </source>
</reference>
<comment type="subcellular location">
    <subcellularLocation>
        <location evidence="2">Endoplasmic reticulum membrane</location>
        <topology evidence="2">Single-pass type II membrane protein</topology>
    </subcellularLocation>
    <subcellularLocation>
        <location evidence="1">Golgi apparatus membrane</location>
        <topology evidence="1">Single-pass type II membrane protein</topology>
    </subcellularLocation>
</comment>
<sequence length="155" mass="17268">MIVGYMLLVHENPGQVQRLVSAQPDNSPVLIHVDRRTPDDFQEDLARRLDGRANVHFVPRFASRWGSAGIMRATFSLIGSAIEQGITFDYATLLSGADYPIKSNAEIARFLERHQGSEFIESFAMEKPNRWSAMGEITRRRTRCSAITSASAAGL</sequence>
<keyword evidence="9" id="KW-1133">Transmembrane helix</keyword>
<keyword evidence="7" id="KW-0256">Endoplasmic reticulum</keyword>
<evidence type="ECO:0000313" key="15">
    <source>
        <dbReference type="EMBL" id="QFY59371.1"/>
    </source>
</evidence>
<dbReference type="InterPro" id="IPR003406">
    <property type="entry name" value="Glyco_trans_14"/>
</dbReference>
<keyword evidence="10" id="KW-0333">Golgi apparatus</keyword>
<keyword evidence="5" id="KW-0812">Transmembrane</keyword>
<dbReference type="OrthoDB" id="7943907at2"/>
<keyword evidence="13" id="KW-0325">Glycoprotein</keyword>
<dbReference type="GO" id="GO:0016020">
    <property type="term" value="C:membrane"/>
    <property type="evidence" value="ECO:0007669"/>
    <property type="project" value="InterPro"/>
</dbReference>
<dbReference type="GO" id="GO:0030158">
    <property type="term" value="F:protein xylosyltransferase activity"/>
    <property type="evidence" value="ECO:0007669"/>
    <property type="project" value="InterPro"/>
</dbReference>
<evidence type="ECO:0000256" key="6">
    <source>
        <dbReference type="ARBA" id="ARBA00022723"/>
    </source>
</evidence>
<evidence type="ECO:0000256" key="13">
    <source>
        <dbReference type="ARBA" id="ARBA00023180"/>
    </source>
</evidence>
<dbReference type="KEGG" id="rgr:FZ934_02305"/>
<evidence type="ECO:0000256" key="11">
    <source>
        <dbReference type="ARBA" id="ARBA00023136"/>
    </source>
</evidence>
<gene>
    <name evidence="15" type="ORF">FZ934_02305</name>
</gene>
<keyword evidence="6" id="KW-0479">Metal-binding</keyword>
<dbReference type="EMBL" id="CP043498">
    <property type="protein sequence ID" value="QFY59371.1"/>
    <property type="molecule type" value="Genomic_DNA"/>
</dbReference>
<dbReference type="RefSeq" id="WP_153269741.1">
    <property type="nucleotide sequence ID" value="NZ_CP043498.1"/>
</dbReference>
<keyword evidence="12" id="KW-1015">Disulfide bond</keyword>
<organism evidence="15 16">
    <name type="scientific">Rhizobium grahamii</name>
    <dbReference type="NCBI Taxonomy" id="1120045"/>
    <lineage>
        <taxon>Bacteria</taxon>
        <taxon>Pseudomonadati</taxon>
        <taxon>Pseudomonadota</taxon>
        <taxon>Alphaproteobacteria</taxon>
        <taxon>Hyphomicrobiales</taxon>
        <taxon>Rhizobiaceae</taxon>
        <taxon>Rhizobium/Agrobacterium group</taxon>
        <taxon>Rhizobium</taxon>
    </lineage>
</organism>
<keyword evidence="4 15" id="KW-0808">Transferase</keyword>
<evidence type="ECO:0000256" key="8">
    <source>
        <dbReference type="ARBA" id="ARBA00022968"/>
    </source>
</evidence>
<dbReference type="InterPro" id="IPR043538">
    <property type="entry name" value="XYLT"/>
</dbReference>
<proteinExistence type="predicted"/>
<evidence type="ECO:0000256" key="10">
    <source>
        <dbReference type="ARBA" id="ARBA00023034"/>
    </source>
</evidence>
<evidence type="ECO:0000256" key="4">
    <source>
        <dbReference type="ARBA" id="ARBA00022679"/>
    </source>
</evidence>
<keyword evidence="8" id="KW-0735">Signal-anchor</keyword>
<evidence type="ECO:0000256" key="1">
    <source>
        <dbReference type="ARBA" id="ARBA00004323"/>
    </source>
</evidence>
<evidence type="ECO:0000256" key="9">
    <source>
        <dbReference type="ARBA" id="ARBA00022989"/>
    </source>
</evidence>
<evidence type="ECO:0000256" key="2">
    <source>
        <dbReference type="ARBA" id="ARBA00004648"/>
    </source>
</evidence>